<protein>
    <recommendedName>
        <fullName evidence="1">TLDc domain-containing protein</fullName>
    </recommendedName>
</protein>
<dbReference type="OrthoDB" id="25620at2759"/>
<sequence length="172" mass="20537">MTAWLMKMEKFSLDEEDVWRAVFRWSKYQAKVELPVEDWTDYEHENVCKYLSDVIGYVRLLLVDSKVFAEEIEPTGAVPMELSLERYRYAAVPQKFNDHDDVRLRPRVHTKKFHGTTILWKNNSKYQGILNNWFGDTHQEWQLIYKATKDGFSSQTFHEKCDDFPKTFTVVE</sequence>
<evidence type="ECO:0000313" key="3">
    <source>
        <dbReference type="Proteomes" id="UP001152795"/>
    </source>
</evidence>
<evidence type="ECO:0000259" key="1">
    <source>
        <dbReference type="Pfam" id="PF07534"/>
    </source>
</evidence>
<evidence type="ECO:0000313" key="2">
    <source>
        <dbReference type="EMBL" id="CAB3990924.1"/>
    </source>
</evidence>
<dbReference type="AlphaFoldDB" id="A0A7D9DRD6"/>
<gene>
    <name evidence="2" type="ORF">PACLA_8A072894</name>
</gene>
<dbReference type="Proteomes" id="UP001152795">
    <property type="component" value="Unassembled WGS sequence"/>
</dbReference>
<dbReference type="Pfam" id="PF07534">
    <property type="entry name" value="TLD"/>
    <property type="match status" value="1"/>
</dbReference>
<name>A0A7D9DRD6_PARCT</name>
<feature type="domain" description="TLDc" evidence="1">
    <location>
        <begin position="136"/>
        <end position="171"/>
    </location>
</feature>
<accession>A0A7D9DRD6</accession>
<reference evidence="2" key="1">
    <citation type="submission" date="2020-04" db="EMBL/GenBank/DDBJ databases">
        <authorList>
            <person name="Alioto T."/>
            <person name="Alioto T."/>
            <person name="Gomez Garrido J."/>
        </authorList>
    </citation>
    <scope>NUCLEOTIDE SEQUENCE</scope>
    <source>
        <strain evidence="2">A484AB</strain>
    </source>
</reference>
<feature type="non-terminal residue" evidence="2">
    <location>
        <position position="172"/>
    </location>
</feature>
<comment type="caution">
    <text evidence="2">The sequence shown here is derived from an EMBL/GenBank/DDBJ whole genome shotgun (WGS) entry which is preliminary data.</text>
</comment>
<keyword evidence="3" id="KW-1185">Reference proteome</keyword>
<dbReference type="InterPro" id="IPR006571">
    <property type="entry name" value="TLDc_dom"/>
</dbReference>
<proteinExistence type="predicted"/>
<organism evidence="2 3">
    <name type="scientific">Paramuricea clavata</name>
    <name type="common">Red gorgonian</name>
    <name type="synonym">Violescent sea-whip</name>
    <dbReference type="NCBI Taxonomy" id="317549"/>
    <lineage>
        <taxon>Eukaryota</taxon>
        <taxon>Metazoa</taxon>
        <taxon>Cnidaria</taxon>
        <taxon>Anthozoa</taxon>
        <taxon>Octocorallia</taxon>
        <taxon>Malacalcyonacea</taxon>
        <taxon>Plexauridae</taxon>
        <taxon>Paramuricea</taxon>
    </lineage>
</organism>
<dbReference type="EMBL" id="CACRXK020001754">
    <property type="protein sequence ID" value="CAB3990924.1"/>
    <property type="molecule type" value="Genomic_DNA"/>
</dbReference>